<dbReference type="Pfam" id="PF01757">
    <property type="entry name" value="Acyl_transf_3"/>
    <property type="match status" value="1"/>
</dbReference>
<dbReference type="InterPro" id="IPR002656">
    <property type="entry name" value="Acyl_transf_3_dom"/>
</dbReference>
<name>A0AA37RWJ6_9GAMM</name>
<dbReference type="Proteomes" id="UP001161422">
    <property type="component" value="Unassembled WGS sequence"/>
</dbReference>
<evidence type="ECO:0000313" key="4">
    <source>
        <dbReference type="Proteomes" id="UP001161422"/>
    </source>
</evidence>
<feature type="transmembrane region" description="Helical" evidence="1">
    <location>
        <begin position="230"/>
        <end position="252"/>
    </location>
</feature>
<feature type="transmembrane region" description="Helical" evidence="1">
    <location>
        <begin position="54"/>
        <end position="75"/>
    </location>
</feature>
<sequence length="381" mass="43249">MSDELSQRIAVTRLLMILGLVLLHFGAFPGTDINPFRGVQSTDGWQMQALNSSVLYWFFGAVPLLSIVSGYLFFYQQPRQFQRKLKNRLTNLVLPSLVWIGLWQILINTGYTVNLIDDGGGYLARAQGELHITLAGALWSLFDGPAQHVAQQFWFIHDLIYTLLLSPLLYWCIKRVPKLFLVALGAAWLTGIDVPIFYRLDVLLFFSLGTALALHKGGQQKLAWFVSKPVFILAVLVTWLLILARVFYPLLIDKAIPFEHQWECIIRMGAVIAFCGLVVRLHLCSAKLHGVLVHFSGLSFFIFASHYPLLELVKRSWHKLFYVNSSIEQLAVYLLTPVITLGLIYGFAWLLHSITPGLFRFLNGQRAFPMPVMRFGLNPAR</sequence>
<evidence type="ECO:0000313" key="3">
    <source>
        <dbReference type="EMBL" id="GLP96032.1"/>
    </source>
</evidence>
<protein>
    <submittedName>
        <fullName evidence="3">Polysaccharide biosynthesis protein</fullName>
    </submittedName>
</protein>
<dbReference type="AlphaFoldDB" id="A0AA37RWJ6"/>
<reference evidence="3" key="1">
    <citation type="journal article" date="2014" name="Int. J. Syst. Evol. Microbiol.">
        <title>Complete genome sequence of Corynebacterium casei LMG S-19264T (=DSM 44701T), isolated from a smear-ripened cheese.</title>
        <authorList>
            <consortium name="US DOE Joint Genome Institute (JGI-PGF)"/>
            <person name="Walter F."/>
            <person name="Albersmeier A."/>
            <person name="Kalinowski J."/>
            <person name="Ruckert C."/>
        </authorList>
    </citation>
    <scope>NUCLEOTIDE SEQUENCE</scope>
    <source>
        <strain evidence="3">NBRC 101628</strain>
    </source>
</reference>
<proteinExistence type="predicted"/>
<feature type="transmembrane region" description="Helical" evidence="1">
    <location>
        <begin position="153"/>
        <end position="172"/>
    </location>
</feature>
<comment type="caution">
    <text evidence="3">The sequence shown here is derived from an EMBL/GenBank/DDBJ whole genome shotgun (WGS) entry which is preliminary data.</text>
</comment>
<feature type="transmembrane region" description="Helical" evidence="1">
    <location>
        <begin position="289"/>
        <end position="309"/>
    </location>
</feature>
<keyword evidence="1" id="KW-1133">Transmembrane helix</keyword>
<feature type="transmembrane region" description="Helical" evidence="1">
    <location>
        <begin position="12"/>
        <end position="31"/>
    </location>
</feature>
<feature type="transmembrane region" description="Helical" evidence="1">
    <location>
        <begin position="330"/>
        <end position="351"/>
    </location>
</feature>
<evidence type="ECO:0000259" key="2">
    <source>
        <dbReference type="Pfam" id="PF01757"/>
    </source>
</evidence>
<keyword evidence="1" id="KW-0472">Membrane</keyword>
<feature type="transmembrane region" description="Helical" evidence="1">
    <location>
        <begin position="87"/>
        <end position="107"/>
    </location>
</feature>
<dbReference type="EMBL" id="BSNC01000004">
    <property type="protein sequence ID" value="GLP96032.1"/>
    <property type="molecule type" value="Genomic_DNA"/>
</dbReference>
<keyword evidence="4" id="KW-1185">Reference proteome</keyword>
<dbReference type="RefSeq" id="WP_169903086.1">
    <property type="nucleotide sequence ID" value="NZ_BSNC01000004.1"/>
</dbReference>
<gene>
    <name evidence="3" type="ORF">GCM10007895_13380</name>
</gene>
<accession>A0AA37RWJ6</accession>
<feature type="transmembrane region" description="Helical" evidence="1">
    <location>
        <begin position="179"/>
        <end position="198"/>
    </location>
</feature>
<feature type="transmembrane region" description="Helical" evidence="1">
    <location>
        <begin position="264"/>
        <end position="283"/>
    </location>
</feature>
<dbReference type="GO" id="GO:0016747">
    <property type="term" value="F:acyltransferase activity, transferring groups other than amino-acyl groups"/>
    <property type="evidence" value="ECO:0007669"/>
    <property type="project" value="InterPro"/>
</dbReference>
<evidence type="ECO:0000256" key="1">
    <source>
        <dbReference type="SAM" id="Phobius"/>
    </source>
</evidence>
<reference evidence="3" key="2">
    <citation type="submission" date="2023-01" db="EMBL/GenBank/DDBJ databases">
        <title>Draft genome sequence of Paraferrimonas sedimenticola strain NBRC 101628.</title>
        <authorList>
            <person name="Sun Q."/>
            <person name="Mori K."/>
        </authorList>
    </citation>
    <scope>NUCLEOTIDE SEQUENCE</scope>
    <source>
        <strain evidence="3">NBRC 101628</strain>
    </source>
</reference>
<keyword evidence="1" id="KW-0812">Transmembrane</keyword>
<organism evidence="3 4">
    <name type="scientific">Paraferrimonas sedimenticola</name>
    <dbReference type="NCBI Taxonomy" id="375674"/>
    <lineage>
        <taxon>Bacteria</taxon>
        <taxon>Pseudomonadati</taxon>
        <taxon>Pseudomonadota</taxon>
        <taxon>Gammaproteobacteria</taxon>
        <taxon>Alteromonadales</taxon>
        <taxon>Ferrimonadaceae</taxon>
        <taxon>Paraferrimonas</taxon>
    </lineage>
</organism>
<feature type="domain" description="Acyltransferase 3" evidence="2">
    <location>
        <begin position="11"/>
        <end position="344"/>
    </location>
</feature>